<keyword evidence="3" id="KW-1185">Reference proteome</keyword>
<proteinExistence type="predicted"/>
<protein>
    <submittedName>
        <fullName evidence="2">Uncharacterized protein</fullName>
    </submittedName>
</protein>
<accession>A0A195BTS6</accession>
<reference evidence="2 3" key="1">
    <citation type="submission" date="2015-09" db="EMBL/GenBank/DDBJ databases">
        <title>Atta colombica WGS genome.</title>
        <authorList>
            <person name="Nygaard S."/>
            <person name="Hu H."/>
            <person name="Boomsma J."/>
            <person name="Zhang G."/>
        </authorList>
    </citation>
    <scope>NUCLEOTIDE SEQUENCE [LARGE SCALE GENOMIC DNA]</scope>
    <source>
        <strain evidence="2">Treedump-2</strain>
        <tissue evidence="2">Whole body</tissue>
    </source>
</reference>
<feature type="compositionally biased region" description="Low complexity" evidence="1">
    <location>
        <begin position="58"/>
        <end position="71"/>
    </location>
</feature>
<evidence type="ECO:0000256" key="1">
    <source>
        <dbReference type="SAM" id="MobiDB-lite"/>
    </source>
</evidence>
<feature type="compositionally biased region" description="Basic and acidic residues" evidence="1">
    <location>
        <begin position="1"/>
        <end position="18"/>
    </location>
</feature>
<feature type="region of interest" description="Disordered" evidence="1">
    <location>
        <begin position="58"/>
        <end position="78"/>
    </location>
</feature>
<evidence type="ECO:0000313" key="3">
    <source>
        <dbReference type="Proteomes" id="UP000078540"/>
    </source>
</evidence>
<sequence>MQPTARREVKSDEMENTHSKRTFHARRVFRLEEEETREGQKGHWRRLPMFGQGFQLGDSLDSSLRNSSSRNDYSEDRTSIKNRVEVSISPTNSVMNLGVKIRERREVRLEFEFRHVTLASQSGSVLDSASSLRP</sequence>
<gene>
    <name evidence="2" type="ORF">ALC53_01439</name>
</gene>
<dbReference type="Proteomes" id="UP000078540">
    <property type="component" value="Unassembled WGS sequence"/>
</dbReference>
<dbReference type="EMBL" id="KQ976406">
    <property type="protein sequence ID" value="KYM91681.1"/>
    <property type="molecule type" value="Genomic_DNA"/>
</dbReference>
<feature type="region of interest" description="Disordered" evidence="1">
    <location>
        <begin position="1"/>
        <end position="25"/>
    </location>
</feature>
<organism evidence="2 3">
    <name type="scientific">Atta colombica</name>
    <dbReference type="NCBI Taxonomy" id="520822"/>
    <lineage>
        <taxon>Eukaryota</taxon>
        <taxon>Metazoa</taxon>
        <taxon>Ecdysozoa</taxon>
        <taxon>Arthropoda</taxon>
        <taxon>Hexapoda</taxon>
        <taxon>Insecta</taxon>
        <taxon>Pterygota</taxon>
        <taxon>Neoptera</taxon>
        <taxon>Endopterygota</taxon>
        <taxon>Hymenoptera</taxon>
        <taxon>Apocrita</taxon>
        <taxon>Aculeata</taxon>
        <taxon>Formicoidea</taxon>
        <taxon>Formicidae</taxon>
        <taxon>Myrmicinae</taxon>
        <taxon>Atta</taxon>
    </lineage>
</organism>
<evidence type="ECO:0000313" key="2">
    <source>
        <dbReference type="EMBL" id="KYM91681.1"/>
    </source>
</evidence>
<name>A0A195BTS6_9HYME</name>
<dbReference type="AlphaFoldDB" id="A0A195BTS6"/>